<dbReference type="EMBL" id="JAHUTJ010034442">
    <property type="protein sequence ID" value="MED6277952.1"/>
    <property type="molecule type" value="Genomic_DNA"/>
</dbReference>
<comment type="caution">
    <text evidence="1">The sequence shown here is derived from an EMBL/GenBank/DDBJ whole genome shotgun (WGS) entry which is preliminary data.</text>
</comment>
<dbReference type="Proteomes" id="UP001352852">
    <property type="component" value="Unassembled WGS sequence"/>
</dbReference>
<keyword evidence="2" id="KW-1185">Reference proteome</keyword>
<sequence length="244" mass="27482">MRTPDDPRQKGAPLSSVLLPEETSALSRIQFVDTWSASAQDCQIVAAKPVGVLVLYKNGAIYTVTAGQGMQSCTILLTERPNDSRDLPTFTKTVPFLQDVWLVVQRSGKIILKDVLNRATVCHLTLPTSYQIASPYNPVYALNAKQQVLFIRGDRKTSCNDLLKKRSQSQLFVFQFDQSDIIKPHIVSHLDPPRQQTTLCHGSMEEICNLYLEQRTHSVDERNKALVQTWGKLQETAVRMQQTP</sequence>
<name>A0ABU7DS99_9TELE</name>
<evidence type="ECO:0000313" key="1">
    <source>
        <dbReference type="EMBL" id="MED6277952.1"/>
    </source>
</evidence>
<reference evidence="1 2" key="1">
    <citation type="submission" date="2021-06" db="EMBL/GenBank/DDBJ databases">
        <authorList>
            <person name="Palmer J.M."/>
        </authorList>
    </citation>
    <scope>NUCLEOTIDE SEQUENCE [LARGE SCALE GENOMIC DNA]</scope>
    <source>
        <strain evidence="1 2">CL_MEX2019</strain>
        <tissue evidence="1">Muscle</tissue>
    </source>
</reference>
<proteinExistence type="predicted"/>
<protein>
    <submittedName>
        <fullName evidence="1">Uncharacterized protein</fullName>
    </submittedName>
</protein>
<evidence type="ECO:0000313" key="2">
    <source>
        <dbReference type="Proteomes" id="UP001352852"/>
    </source>
</evidence>
<accession>A0ABU7DS99</accession>
<gene>
    <name evidence="1" type="ORF">CHARACLAT_018712</name>
</gene>
<organism evidence="1 2">
    <name type="scientific">Characodon lateralis</name>
    <dbReference type="NCBI Taxonomy" id="208331"/>
    <lineage>
        <taxon>Eukaryota</taxon>
        <taxon>Metazoa</taxon>
        <taxon>Chordata</taxon>
        <taxon>Craniata</taxon>
        <taxon>Vertebrata</taxon>
        <taxon>Euteleostomi</taxon>
        <taxon>Actinopterygii</taxon>
        <taxon>Neopterygii</taxon>
        <taxon>Teleostei</taxon>
        <taxon>Neoteleostei</taxon>
        <taxon>Acanthomorphata</taxon>
        <taxon>Ovalentaria</taxon>
        <taxon>Atherinomorphae</taxon>
        <taxon>Cyprinodontiformes</taxon>
        <taxon>Goodeidae</taxon>
        <taxon>Characodon</taxon>
    </lineage>
</organism>